<dbReference type="GO" id="GO:0004674">
    <property type="term" value="F:protein serine/threonine kinase activity"/>
    <property type="evidence" value="ECO:0007669"/>
    <property type="project" value="UniProtKB-KW"/>
</dbReference>
<evidence type="ECO:0000259" key="11">
    <source>
        <dbReference type="PROSITE" id="PS50011"/>
    </source>
</evidence>
<dbReference type="EMBL" id="DS022300">
    <property type="protein sequence ID" value="OAJ35792.1"/>
    <property type="molecule type" value="Genomic_DNA"/>
</dbReference>
<protein>
    <recommendedName>
        <fullName evidence="1">non-specific serine/threonine protein kinase</fullName>
        <ecNumber evidence="1">2.7.11.1</ecNumber>
    </recommendedName>
</protein>
<dbReference type="PROSITE" id="PS00107">
    <property type="entry name" value="PROTEIN_KINASE_ATP"/>
    <property type="match status" value="1"/>
</dbReference>
<name>A0A177W6W8_BATDL</name>
<dbReference type="VEuPathDB" id="FungiDB:BDEG_20030"/>
<dbReference type="GO" id="GO:0005524">
    <property type="term" value="F:ATP binding"/>
    <property type="evidence" value="ECO:0007669"/>
    <property type="project" value="UniProtKB-UniRule"/>
</dbReference>
<dbReference type="PROSITE" id="PS50011">
    <property type="entry name" value="PROTEIN_KINASE_DOM"/>
    <property type="match status" value="1"/>
</dbReference>
<keyword evidence="2" id="KW-0723">Serine/threonine-protein kinase</keyword>
<keyword evidence="4 9" id="KW-0547">Nucleotide-binding</keyword>
<evidence type="ECO:0000256" key="1">
    <source>
        <dbReference type="ARBA" id="ARBA00012513"/>
    </source>
</evidence>
<feature type="region of interest" description="Disordered" evidence="10">
    <location>
        <begin position="643"/>
        <end position="682"/>
    </location>
</feature>
<dbReference type="PANTHER" id="PTHR24343:SF558">
    <property type="entry name" value="PROTEIN KINASE DOMAIN-CONTAINING PROTEIN"/>
    <property type="match status" value="1"/>
</dbReference>
<dbReference type="EMBL" id="DS022300">
    <property type="protein sequence ID" value="OAJ35791.1"/>
    <property type="molecule type" value="Genomic_DNA"/>
</dbReference>
<dbReference type="InterPro" id="IPR011009">
    <property type="entry name" value="Kinase-like_dom_sf"/>
</dbReference>
<proteinExistence type="predicted"/>
<evidence type="ECO:0000256" key="4">
    <source>
        <dbReference type="ARBA" id="ARBA00022741"/>
    </source>
</evidence>
<evidence type="ECO:0000256" key="6">
    <source>
        <dbReference type="ARBA" id="ARBA00022840"/>
    </source>
</evidence>
<feature type="binding site" evidence="9">
    <location>
        <position position="773"/>
    </location>
    <ligand>
        <name>ATP</name>
        <dbReference type="ChEBI" id="CHEBI:30616"/>
    </ligand>
</feature>
<accession>A0A177W6W8</accession>
<evidence type="ECO:0000256" key="7">
    <source>
        <dbReference type="ARBA" id="ARBA00047899"/>
    </source>
</evidence>
<dbReference type="PROSITE" id="PS00108">
    <property type="entry name" value="PROTEIN_KINASE_ST"/>
    <property type="match status" value="1"/>
</dbReference>
<dbReference type="Pfam" id="PF00069">
    <property type="entry name" value="Pkinase"/>
    <property type="match status" value="1"/>
</dbReference>
<evidence type="ECO:0000313" key="13">
    <source>
        <dbReference type="Proteomes" id="UP000077115"/>
    </source>
</evidence>
<dbReference type="InterPro" id="IPR008271">
    <property type="entry name" value="Ser/Thr_kinase_AS"/>
</dbReference>
<dbReference type="PANTHER" id="PTHR24343">
    <property type="entry name" value="SERINE/THREONINE KINASE"/>
    <property type="match status" value="1"/>
</dbReference>
<reference evidence="12 13" key="2">
    <citation type="submission" date="2016-05" db="EMBL/GenBank/DDBJ databases">
        <title>Lineage-specific infection strategies underlie the spectrum of fungal disease in amphibians.</title>
        <authorList>
            <person name="Cuomo C.A."/>
            <person name="Farrer R.A."/>
            <person name="James T."/>
            <person name="Longcore J."/>
            <person name="Birren B."/>
        </authorList>
    </citation>
    <scope>NUCLEOTIDE SEQUENCE [LARGE SCALE GENOMIC DNA]</scope>
    <source>
        <strain evidence="12 13">JEL423</strain>
    </source>
</reference>
<reference evidence="12 13" key="1">
    <citation type="submission" date="2006-10" db="EMBL/GenBank/DDBJ databases">
        <title>The Genome Sequence of Batrachochytrium dendrobatidis JEL423.</title>
        <authorList>
            <consortium name="The Broad Institute Genome Sequencing Platform"/>
            <person name="Birren B."/>
            <person name="Lander E."/>
            <person name="Galagan J."/>
            <person name="Cuomo C."/>
            <person name="Devon K."/>
            <person name="Jaffe D."/>
            <person name="Butler J."/>
            <person name="Alvarez P."/>
            <person name="Gnerre S."/>
            <person name="Grabherr M."/>
            <person name="Kleber M."/>
            <person name="Mauceli E."/>
            <person name="Brockman W."/>
            <person name="Young S."/>
            <person name="LaButti K."/>
            <person name="Sykes S."/>
            <person name="DeCaprio D."/>
            <person name="Crawford M."/>
            <person name="Koehrsen M."/>
            <person name="Engels R."/>
            <person name="Montgomery P."/>
            <person name="Pearson M."/>
            <person name="Howarth C."/>
            <person name="Larson L."/>
            <person name="White J."/>
            <person name="O'Leary S."/>
            <person name="Kodira C."/>
            <person name="Zeng Q."/>
            <person name="Yandava C."/>
            <person name="Alvarado L."/>
            <person name="Longcore J."/>
            <person name="James T."/>
        </authorList>
    </citation>
    <scope>NUCLEOTIDE SEQUENCE [LARGE SCALE GENOMIC DNA]</scope>
    <source>
        <strain evidence="12 13">JEL423</strain>
    </source>
</reference>
<keyword evidence="6 9" id="KW-0067">ATP-binding</keyword>
<gene>
    <name evidence="12" type="ORF">BDEG_20030</name>
</gene>
<dbReference type="SUPFAM" id="SSF56112">
    <property type="entry name" value="Protein kinase-like (PK-like)"/>
    <property type="match status" value="1"/>
</dbReference>
<comment type="catalytic activity">
    <reaction evidence="7">
        <text>L-threonyl-[protein] + ATP = O-phospho-L-threonyl-[protein] + ADP + H(+)</text>
        <dbReference type="Rhea" id="RHEA:46608"/>
        <dbReference type="Rhea" id="RHEA-COMP:11060"/>
        <dbReference type="Rhea" id="RHEA-COMP:11605"/>
        <dbReference type="ChEBI" id="CHEBI:15378"/>
        <dbReference type="ChEBI" id="CHEBI:30013"/>
        <dbReference type="ChEBI" id="CHEBI:30616"/>
        <dbReference type="ChEBI" id="CHEBI:61977"/>
        <dbReference type="ChEBI" id="CHEBI:456216"/>
        <dbReference type="EC" id="2.7.11.1"/>
    </reaction>
</comment>
<feature type="region of interest" description="Disordered" evidence="10">
    <location>
        <begin position="495"/>
        <end position="524"/>
    </location>
</feature>
<keyword evidence="5" id="KW-0418">Kinase</keyword>
<evidence type="ECO:0000313" key="12">
    <source>
        <dbReference type="EMBL" id="OAJ35793.1"/>
    </source>
</evidence>
<feature type="compositionally biased region" description="Basic and acidic residues" evidence="10">
    <location>
        <begin position="511"/>
        <end position="520"/>
    </location>
</feature>
<dbReference type="Proteomes" id="UP000077115">
    <property type="component" value="Unassembled WGS sequence"/>
</dbReference>
<dbReference type="AlphaFoldDB" id="A0A177W6W8"/>
<sequence>MAQIVPCMTPVWQERQDNTDESDSTSQIPRVLPASITDFIESHQKEQSHTPSGIHDNDSDRVSIESYILMDRETRESDSESDSDSCSSLQRPTSIFNLSIAGSLALNSVSLKSIFNPSQILASEDIEPAIASIAAIIEKRVSLAEIYKEDAETNLPDHLKSIHTMPRVKSGGVVSRPASILSLPKVVAVELSHPPIQGQSIHTQQNLKEIQTALDLYSTRVNHEKETFSNTSSTDEFDRIMNKMDREDLYDQQRCVLHSPEIRKSQEKVDVHESQDLPVPIESDQIGSSENFRSVRIKNLPSQDIYPSSRRRSMSLDSSKWNVLKMVSASHAYGDHHALPHSKGGILKKLFHHKQDSSEDLQSTELGSSSNRQDQELPSKSKHDKFLMMDTGNDKALDRDSNGSYHTPNHPHPRELHYRVDVYGQKMDSQGKQSPNNHAREYMSYNEAANLQSGIESLPSFTSPVQTPLETHLASSSRHHDSIFNKLFHILHHRRGDADDDSDEEGSTASGDRHREKESDGIFGWGGGKSILKLTSPELKPTLSPHPVPEFESIDVLAERSNHHEHFHGFNGQNDHFSSGSLRSSSGALGVLSARISSVNHTPPLYRPPPISTHYPTSSGVSPVHGSRDIYTSPEIEISPAHGETASRAPLPNHDALSTPSPFGFMKPKHDRRTRERSETEGSYSIFRELRTTINHRKGGSHQMGIRGIDDHDTLALNNARSSSKHVYRSGSEMSLIEKYGKPDEVLGKGANATVRLLTHRKNGVANKLYAIKEFRKKRKEETEKEYIKKVISEFCISSSMHHVNVMETIDLIRDEHNRWCEVMEYCAGGDLFNKIMHIGFSGDEEIHCLFRQLLEGVGYMHSVGVAHRDLKPENLLLDNAGQTLKITDFGTSAVFRTQWEKEPHKLHGVCGSQPYIAPEEWDTQHEYFPTKVDVWACGMILYAMLSKNLLWKIAQVSNEHYAMYLKKRETGVPQFLKYPSGPCQILYKCIDPDPVKRPEIAQLIEDHWISSIDCCQLAHKGAKGTTHTHLQPSK</sequence>
<dbReference type="EMBL" id="DS022300">
    <property type="protein sequence ID" value="OAJ35793.1"/>
    <property type="molecule type" value="Genomic_DNA"/>
</dbReference>
<dbReference type="STRING" id="403673.A0A177W6W8"/>
<evidence type="ECO:0000256" key="10">
    <source>
        <dbReference type="SAM" id="MobiDB-lite"/>
    </source>
</evidence>
<feature type="compositionally biased region" description="Basic and acidic residues" evidence="10">
    <location>
        <begin position="373"/>
        <end position="401"/>
    </location>
</feature>
<dbReference type="SMART" id="SM00220">
    <property type="entry name" value="S_TKc"/>
    <property type="match status" value="1"/>
</dbReference>
<feature type="compositionally biased region" description="Polar residues" evidence="10">
    <location>
        <begin position="360"/>
        <end position="372"/>
    </location>
</feature>
<feature type="domain" description="Protein kinase" evidence="11">
    <location>
        <begin position="741"/>
        <end position="1010"/>
    </location>
</feature>
<dbReference type="InterPro" id="IPR000719">
    <property type="entry name" value="Prot_kinase_dom"/>
</dbReference>
<comment type="catalytic activity">
    <reaction evidence="8">
        <text>L-seryl-[protein] + ATP = O-phospho-L-seryl-[protein] + ADP + H(+)</text>
        <dbReference type="Rhea" id="RHEA:17989"/>
        <dbReference type="Rhea" id="RHEA-COMP:9863"/>
        <dbReference type="Rhea" id="RHEA-COMP:11604"/>
        <dbReference type="ChEBI" id="CHEBI:15378"/>
        <dbReference type="ChEBI" id="CHEBI:29999"/>
        <dbReference type="ChEBI" id="CHEBI:30616"/>
        <dbReference type="ChEBI" id="CHEBI:83421"/>
        <dbReference type="ChEBI" id="CHEBI:456216"/>
        <dbReference type="EC" id="2.7.11.1"/>
    </reaction>
</comment>
<evidence type="ECO:0000256" key="5">
    <source>
        <dbReference type="ARBA" id="ARBA00022777"/>
    </source>
</evidence>
<evidence type="ECO:0000256" key="8">
    <source>
        <dbReference type="ARBA" id="ARBA00048679"/>
    </source>
</evidence>
<feature type="region of interest" description="Disordered" evidence="10">
    <location>
        <begin position="601"/>
        <end position="626"/>
    </location>
</feature>
<dbReference type="GO" id="GO:0005829">
    <property type="term" value="C:cytosol"/>
    <property type="evidence" value="ECO:0007669"/>
    <property type="project" value="TreeGrafter"/>
</dbReference>
<evidence type="ECO:0000256" key="3">
    <source>
        <dbReference type="ARBA" id="ARBA00022679"/>
    </source>
</evidence>
<dbReference type="InterPro" id="IPR017441">
    <property type="entry name" value="Protein_kinase_ATP_BS"/>
</dbReference>
<feature type="region of interest" description="Disordered" evidence="10">
    <location>
        <begin position="354"/>
        <end position="416"/>
    </location>
</feature>
<evidence type="ECO:0000256" key="2">
    <source>
        <dbReference type="ARBA" id="ARBA00022527"/>
    </source>
</evidence>
<evidence type="ECO:0000256" key="9">
    <source>
        <dbReference type="PROSITE-ProRule" id="PRU10141"/>
    </source>
</evidence>
<dbReference type="EC" id="2.7.11.1" evidence="1"/>
<dbReference type="FunFam" id="1.10.510.10:FF:001780">
    <property type="entry name" value="Uncharacterized protein"/>
    <property type="match status" value="1"/>
</dbReference>
<keyword evidence="3" id="KW-0808">Transferase</keyword>
<dbReference type="Gene3D" id="1.10.510.10">
    <property type="entry name" value="Transferase(Phosphotransferase) domain 1"/>
    <property type="match status" value="1"/>
</dbReference>
<dbReference type="OrthoDB" id="6513151at2759"/>
<feature type="region of interest" description="Disordered" evidence="10">
    <location>
        <begin position="1"/>
        <end position="60"/>
    </location>
</feature>
<organism evidence="12 13">
    <name type="scientific">Batrachochytrium dendrobatidis (strain JEL423)</name>
    <dbReference type="NCBI Taxonomy" id="403673"/>
    <lineage>
        <taxon>Eukaryota</taxon>
        <taxon>Fungi</taxon>
        <taxon>Fungi incertae sedis</taxon>
        <taxon>Chytridiomycota</taxon>
        <taxon>Chytridiomycota incertae sedis</taxon>
        <taxon>Chytridiomycetes</taxon>
        <taxon>Rhizophydiales</taxon>
        <taxon>Rhizophydiales incertae sedis</taxon>
        <taxon>Batrachochytrium</taxon>
    </lineage>
</organism>